<evidence type="ECO:0000256" key="1">
    <source>
        <dbReference type="ARBA" id="ARBA00022737"/>
    </source>
</evidence>
<evidence type="ECO:0000313" key="4">
    <source>
        <dbReference type="EMBL" id="CAE8584299.1"/>
    </source>
</evidence>
<dbReference type="PANTHER" id="PTHR24198:SF165">
    <property type="entry name" value="ANKYRIN REPEAT-CONTAINING PROTEIN-RELATED"/>
    <property type="match status" value="1"/>
</dbReference>
<feature type="repeat" description="ANK" evidence="3">
    <location>
        <begin position="62"/>
        <end position="97"/>
    </location>
</feature>
<dbReference type="PANTHER" id="PTHR24198">
    <property type="entry name" value="ANKYRIN REPEAT AND PROTEIN KINASE DOMAIN-CONTAINING PROTEIN"/>
    <property type="match status" value="1"/>
</dbReference>
<comment type="caution">
    <text evidence="4">The sequence shown here is derived from an EMBL/GenBank/DDBJ whole genome shotgun (WGS) entry which is preliminary data.</text>
</comment>
<reference evidence="4" key="1">
    <citation type="submission" date="2021-02" db="EMBL/GenBank/DDBJ databases">
        <authorList>
            <person name="Dougan E. K."/>
            <person name="Rhodes N."/>
            <person name="Thang M."/>
            <person name="Chan C."/>
        </authorList>
    </citation>
    <scope>NUCLEOTIDE SEQUENCE</scope>
</reference>
<keyword evidence="1" id="KW-0677">Repeat</keyword>
<evidence type="ECO:0000256" key="2">
    <source>
        <dbReference type="ARBA" id="ARBA00023043"/>
    </source>
</evidence>
<dbReference type="OrthoDB" id="420521at2759"/>
<evidence type="ECO:0000313" key="5">
    <source>
        <dbReference type="Proteomes" id="UP000654075"/>
    </source>
</evidence>
<dbReference type="InterPro" id="IPR002110">
    <property type="entry name" value="Ankyrin_rpt"/>
</dbReference>
<keyword evidence="5" id="KW-1185">Reference proteome</keyword>
<dbReference type="EMBL" id="CAJNNV010001095">
    <property type="protein sequence ID" value="CAE8584299.1"/>
    <property type="molecule type" value="Genomic_DNA"/>
</dbReference>
<organism evidence="4 5">
    <name type="scientific">Polarella glacialis</name>
    <name type="common">Dinoflagellate</name>
    <dbReference type="NCBI Taxonomy" id="89957"/>
    <lineage>
        <taxon>Eukaryota</taxon>
        <taxon>Sar</taxon>
        <taxon>Alveolata</taxon>
        <taxon>Dinophyceae</taxon>
        <taxon>Suessiales</taxon>
        <taxon>Suessiaceae</taxon>
        <taxon>Polarella</taxon>
    </lineage>
</organism>
<proteinExistence type="predicted"/>
<protein>
    <submittedName>
        <fullName evidence="4">Uncharacterized protein</fullName>
    </submittedName>
</protein>
<gene>
    <name evidence="4" type="ORF">PGLA1383_LOCUS3235</name>
</gene>
<dbReference type="Gene3D" id="1.25.40.20">
    <property type="entry name" value="Ankyrin repeat-containing domain"/>
    <property type="match status" value="1"/>
</dbReference>
<dbReference type="Proteomes" id="UP000654075">
    <property type="component" value="Unassembled WGS sequence"/>
</dbReference>
<dbReference type="PROSITE" id="PS50088">
    <property type="entry name" value="ANK_REPEAT"/>
    <property type="match status" value="1"/>
</dbReference>
<dbReference type="SUPFAM" id="SSF48403">
    <property type="entry name" value="Ankyrin repeat"/>
    <property type="match status" value="1"/>
</dbReference>
<dbReference type="InterPro" id="IPR036770">
    <property type="entry name" value="Ankyrin_rpt-contain_sf"/>
</dbReference>
<dbReference type="SMART" id="SM00248">
    <property type="entry name" value="ANK"/>
    <property type="match status" value="2"/>
</dbReference>
<name>A0A813DBY5_POLGL</name>
<accession>A0A813DBY5</accession>
<sequence length="118" mass="12946">MPGVGICITAEITKMLLAAQADVNLGEDKGYSTLRSTAAMCNTEVVKLMLEARANPDVAIEDGRTLLEIACCYQEEGSVEVAKLLLEHGANPKKHEEDYQDFLPDVVELIQEHLAKKM</sequence>
<evidence type="ECO:0000256" key="3">
    <source>
        <dbReference type="PROSITE-ProRule" id="PRU00023"/>
    </source>
</evidence>
<dbReference type="Pfam" id="PF12796">
    <property type="entry name" value="Ank_2"/>
    <property type="match status" value="1"/>
</dbReference>
<dbReference type="AlphaFoldDB" id="A0A813DBY5"/>
<keyword evidence="2 3" id="KW-0040">ANK repeat</keyword>